<gene>
    <name evidence="2" type="ORF">OGH68_19450</name>
</gene>
<organism evidence="2 3">
    <name type="scientific">Streptomyces peucetius</name>
    <dbReference type="NCBI Taxonomy" id="1950"/>
    <lineage>
        <taxon>Bacteria</taxon>
        <taxon>Bacillati</taxon>
        <taxon>Actinomycetota</taxon>
        <taxon>Actinomycetes</taxon>
        <taxon>Kitasatosporales</taxon>
        <taxon>Streptomycetaceae</taxon>
        <taxon>Streptomyces</taxon>
    </lineage>
</organism>
<dbReference type="RefSeq" id="WP_264245694.1">
    <property type="nucleotide sequence ID" value="NZ_CP107567.1"/>
</dbReference>
<name>A0ABY6IC38_STRPE</name>
<dbReference type="Proteomes" id="UP001163878">
    <property type="component" value="Chromosome"/>
</dbReference>
<protein>
    <submittedName>
        <fullName evidence="2">Uncharacterized protein</fullName>
    </submittedName>
</protein>
<accession>A0ABY6IC38</accession>
<evidence type="ECO:0000313" key="2">
    <source>
        <dbReference type="EMBL" id="UYQ63422.1"/>
    </source>
</evidence>
<keyword evidence="1" id="KW-1133">Transmembrane helix</keyword>
<sequence>MFLEFLQALGTFLGGLGALIAGTAQLLAFLKKKGEEREAAGHGGDEPSVRMIPPGLVACPVAAA</sequence>
<proteinExistence type="predicted"/>
<feature type="transmembrane region" description="Helical" evidence="1">
    <location>
        <begin position="6"/>
        <end position="30"/>
    </location>
</feature>
<evidence type="ECO:0000256" key="1">
    <source>
        <dbReference type="SAM" id="Phobius"/>
    </source>
</evidence>
<dbReference type="EMBL" id="CP107567">
    <property type="protein sequence ID" value="UYQ63422.1"/>
    <property type="molecule type" value="Genomic_DNA"/>
</dbReference>
<keyword evidence="1" id="KW-0812">Transmembrane</keyword>
<keyword evidence="1" id="KW-0472">Membrane</keyword>
<evidence type="ECO:0000313" key="3">
    <source>
        <dbReference type="Proteomes" id="UP001163878"/>
    </source>
</evidence>
<keyword evidence="3" id="KW-1185">Reference proteome</keyword>
<reference evidence="2" key="1">
    <citation type="submission" date="2022-10" db="EMBL/GenBank/DDBJ databases">
        <title>Cytochrome P450 Catalyzes Benzene Ring Formation in the Biosynthesis of Trialkyl-Substituted Aromatic Polyketides.</title>
        <authorList>
            <person name="Zhao E."/>
            <person name="Ge H."/>
        </authorList>
    </citation>
    <scope>NUCLEOTIDE SEQUENCE</scope>
    <source>
        <strain evidence="2">NA0869</strain>
    </source>
</reference>